<dbReference type="PANTHER" id="PTHR44068:SF11">
    <property type="entry name" value="GERANYL DIPHOSPHATE 2-C-METHYLTRANSFERASE"/>
    <property type="match status" value="1"/>
</dbReference>
<dbReference type="Proteomes" id="UP000554286">
    <property type="component" value="Unassembled WGS sequence"/>
</dbReference>
<evidence type="ECO:0000313" key="2">
    <source>
        <dbReference type="EMBL" id="MBB4265417.1"/>
    </source>
</evidence>
<dbReference type="Gene3D" id="3.40.50.150">
    <property type="entry name" value="Vaccinia Virus protein VP39"/>
    <property type="match status" value="1"/>
</dbReference>
<proteinExistence type="predicted"/>
<keyword evidence="3" id="KW-1185">Reference proteome</keyword>
<dbReference type="GO" id="GO:0032259">
    <property type="term" value="P:methylation"/>
    <property type="evidence" value="ECO:0007669"/>
    <property type="project" value="UniProtKB-KW"/>
</dbReference>
<keyword evidence="2" id="KW-0489">Methyltransferase</keyword>
<dbReference type="EMBL" id="JACIGK010000006">
    <property type="protein sequence ID" value="MBB4265417.1"/>
    <property type="molecule type" value="Genomic_DNA"/>
</dbReference>
<dbReference type="InterPro" id="IPR041698">
    <property type="entry name" value="Methyltransf_25"/>
</dbReference>
<comment type="caution">
    <text evidence="2">The sequence shown here is derived from an EMBL/GenBank/DDBJ whole genome shotgun (WGS) entry which is preliminary data.</text>
</comment>
<protein>
    <submittedName>
        <fullName evidence="2">SAM-dependent methyltransferase</fullName>
    </submittedName>
</protein>
<dbReference type="GO" id="GO:0008168">
    <property type="term" value="F:methyltransferase activity"/>
    <property type="evidence" value="ECO:0007669"/>
    <property type="project" value="UniProtKB-KW"/>
</dbReference>
<gene>
    <name evidence="2" type="ORF">GGD89_001036</name>
</gene>
<dbReference type="CDD" id="cd02440">
    <property type="entry name" value="AdoMet_MTases"/>
    <property type="match status" value="1"/>
</dbReference>
<name>A0A7W6RBI5_9PROT</name>
<dbReference type="AlphaFoldDB" id="A0A7W6RBI5"/>
<sequence>MTTALETEIALAMETEVTLLRHLPFLLQDLPSLSGDDQDVIDVLKEAGLPKGCAVLDLGCGRGDITIRLAKAFDAHVTGFEGHTGFVRQARQAAEAAGLSARCRFVAGDLRGAFSEEARYDAVLMVAVGPVLGDMATTVGALRTLTKPGGLIVIGDGYLEHGTPPTDAYVDYADRATTEASLIRFGDTIVARRERSPTLAAFNDLTLTAVPRRAEDLKAKHPEIAADLDAYVARQIEEVALMDGPVVPVTWALRRADG</sequence>
<evidence type="ECO:0000313" key="3">
    <source>
        <dbReference type="Proteomes" id="UP000554286"/>
    </source>
</evidence>
<dbReference type="InterPro" id="IPR029063">
    <property type="entry name" value="SAM-dependent_MTases_sf"/>
</dbReference>
<dbReference type="Pfam" id="PF13649">
    <property type="entry name" value="Methyltransf_25"/>
    <property type="match status" value="1"/>
</dbReference>
<reference evidence="2 3" key="1">
    <citation type="submission" date="2020-08" db="EMBL/GenBank/DDBJ databases">
        <title>Genome sequencing of Purple Non-Sulfur Bacteria from various extreme environments.</title>
        <authorList>
            <person name="Mayer M."/>
        </authorList>
    </citation>
    <scope>NUCLEOTIDE SEQUENCE [LARGE SCALE GENOMIC DNA]</scope>
    <source>
        <strain evidence="2 3">JA131</strain>
    </source>
</reference>
<dbReference type="PANTHER" id="PTHR44068">
    <property type="entry name" value="ZGC:194242"/>
    <property type="match status" value="1"/>
</dbReference>
<feature type="domain" description="Methyltransferase" evidence="1">
    <location>
        <begin position="55"/>
        <end position="150"/>
    </location>
</feature>
<dbReference type="SUPFAM" id="SSF53335">
    <property type="entry name" value="S-adenosyl-L-methionine-dependent methyltransferases"/>
    <property type="match status" value="1"/>
</dbReference>
<organism evidence="2 3">
    <name type="scientific">Roseospira visakhapatnamensis</name>
    <dbReference type="NCBI Taxonomy" id="390880"/>
    <lineage>
        <taxon>Bacteria</taxon>
        <taxon>Pseudomonadati</taxon>
        <taxon>Pseudomonadota</taxon>
        <taxon>Alphaproteobacteria</taxon>
        <taxon>Rhodospirillales</taxon>
        <taxon>Rhodospirillaceae</taxon>
        <taxon>Roseospira</taxon>
    </lineage>
</organism>
<accession>A0A7W6RBI5</accession>
<dbReference type="InterPro" id="IPR050447">
    <property type="entry name" value="Erg6_SMT_methyltransf"/>
</dbReference>
<keyword evidence="2" id="KW-0808">Transferase</keyword>
<evidence type="ECO:0000259" key="1">
    <source>
        <dbReference type="Pfam" id="PF13649"/>
    </source>
</evidence>